<dbReference type="InterPro" id="IPR016181">
    <property type="entry name" value="Acyl_CoA_acyltransferase"/>
</dbReference>
<dbReference type="AlphaFoldDB" id="A0A0D1Z7A7"/>
<accession>A0A0D1Z7A7</accession>
<dbReference type="PANTHER" id="PTHR10545:SF29">
    <property type="entry name" value="GH14572P-RELATED"/>
    <property type="match status" value="1"/>
</dbReference>
<dbReference type="VEuPathDB" id="FungiDB:PV09_00773"/>
<name>A0A0D1Z7A7_9PEZI</name>
<evidence type="ECO:0000256" key="1">
    <source>
        <dbReference type="ARBA" id="ARBA00008694"/>
    </source>
</evidence>
<evidence type="ECO:0000256" key="3">
    <source>
        <dbReference type="ARBA" id="ARBA00023315"/>
    </source>
</evidence>
<keyword evidence="6" id="KW-1185">Reference proteome</keyword>
<dbReference type="SUPFAM" id="SSF55729">
    <property type="entry name" value="Acyl-CoA N-acyltransferases (Nat)"/>
    <property type="match status" value="1"/>
</dbReference>
<dbReference type="InterPro" id="IPR051016">
    <property type="entry name" value="Diverse_Substrate_AcTransf"/>
</dbReference>
<evidence type="ECO:0000313" key="6">
    <source>
        <dbReference type="Proteomes" id="UP000053259"/>
    </source>
</evidence>
<gene>
    <name evidence="5" type="ORF">PV09_00773</name>
</gene>
<dbReference type="Gene3D" id="3.40.630.30">
    <property type="match status" value="1"/>
</dbReference>
<organism evidence="5 6">
    <name type="scientific">Verruconis gallopava</name>
    <dbReference type="NCBI Taxonomy" id="253628"/>
    <lineage>
        <taxon>Eukaryota</taxon>
        <taxon>Fungi</taxon>
        <taxon>Dikarya</taxon>
        <taxon>Ascomycota</taxon>
        <taxon>Pezizomycotina</taxon>
        <taxon>Dothideomycetes</taxon>
        <taxon>Pleosporomycetidae</taxon>
        <taxon>Venturiales</taxon>
        <taxon>Sympoventuriaceae</taxon>
        <taxon>Verruconis</taxon>
    </lineage>
</organism>
<keyword evidence="2" id="KW-0808">Transferase</keyword>
<dbReference type="Pfam" id="PF00583">
    <property type="entry name" value="Acetyltransf_1"/>
    <property type="match status" value="1"/>
</dbReference>
<dbReference type="PANTHER" id="PTHR10545">
    <property type="entry name" value="DIAMINE N-ACETYLTRANSFERASE"/>
    <property type="match status" value="1"/>
</dbReference>
<dbReference type="GeneID" id="27308746"/>
<dbReference type="OrthoDB" id="7305308at2759"/>
<keyword evidence="3" id="KW-0012">Acyltransferase</keyword>
<dbReference type="PROSITE" id="PS51186">
    <property type="entry name" value="GNAT"/>
    <property type="match status" value="1"/>
</dbReference>
<protein>
    <recommendedName>
        <fullName evidence="4">N-acetyltransferase domain-containing protein</fullName>
    </recommendedName>
</protein>
<feature type="domain" description="N-acetyltransferase" evidence="4">
    <location>
        <begin position="5"/>
        <end position="174"/>
    </location>
</feature>
<proteinExistence type="inferred from homology"/>
<dbReference type="CDD" id="cd04301">
    <property type="entry name" value="NAT_SF"/>
    <property type="match status" value="1"/>
</dbReference>
<dbReference type="EMBL" id="KN847530">
    <property type="protein sequence ID" value="KIW08847.1"/>
    <property type="molecule type" value="Genomic_DNA"/>
</dbReference>
<dbReference type="InParanoid" id="A0A0D1Z7A7"/>
<dbReference type="FunFam" id="3.40.630.30:FF:000064">
    <property type="entry name" value="GNAT family acetyltransferase"/>
    <property type="match status" value="1"/>
</dbReference>
<dbReference type="GO" id="GO:0008080">
    <property type="term" value="F:N-acetyltransferase activity"/>
    <property type="evidence" value="ECO:0007669"/>
    <property type="project" value="TreeGrafter"/>
</dbReference>
<dbReference type="RefSeq" id="XP_016218716.1">
    <property type="nucleotide sequence ID" value="XM_016353563.1"/>
</dbReference>
<reference evidence="5 6" key="1">
    <citation type="submission" date="2015-01" db="EMBL/GenBank/DDBJ databases">
        <title>The Genome Sequence of Ochroconis gallopava CBS43764.</title>
        <authorList>
            <consortium name="The Broad Institute Genomics Platform"/>
            <person name="Cuomo C."/>
            <person name="de Hoog S."/>
            <person name="Gorbushina A."/>
            <person name="Stielow B."/>
            <person name="Teixiera M."/>
            <person name="Abouelleil A."/>
            <person name="Chapman S.B."/>
            <person name="Priest M."/>
            <person name="Young S.K."/>
            <person name="Wortman J."/>
            <person name="Nusbaum C."/>
            <person name="Birren B."/>
        </authorList>
    </citation>
    <scope>NUCLEOTIDE SEQUENCE [LARGE SCALE GENOMIC DNA]</scope>
    <source>
        <strain evidence="5 6">CBS 43764</strain>
    </source>
</reference>
<sequence>MSSEPTIRLARREDVPEILAMIKELAAFEKAEDSVQATEESLAETLCFDTSSDGVFPTKATGYAKTFILTAPEGEVAGMALWFHNYSTWTSKPGIYLEDLFVRPKFRRRGYATLLLRELAKEVTRINGGRLEWWCLKWNQRALNFYEGIGAKQMDEWIPLRVDGENLPKLAAMEVKVKAGSL</sequence>
<evidence type="ECO:0000313" key="5">
    <source>
        <dbReference type="EMBL" id="KIW08847.1"/>
    </source>
</evidence>
<comment type="similarity">
    <text evidence="1">Belongs to the acetyltransferase family.</text>
</comment>
<dbReference type="HOGENOM" id="CLU_013985_41_2_1"/>
<dbReference type="Proteomes" id="UP000053259">
    <property type="component" value="Unassembled WGS sequence"/>
</dbReference>
<evidence type="ECO:0000256" key="2">
    <source>
        <dbReference type="ARBA" id="ARBA00022679"/>
    </source>
</evidence>
<dbReference type="STRING" id="253628.A0A0D1Z7A7"/>
<dbReference type="InterPro" id="IPR000182">
    <property type="entry name" value="GNAT_dom"/>
</dbReference>
<evidence type="ECO:0000259" key="4">
    <source>
        <dbReference type="PROSITE" id="PS51186"/>
    </source>
</evidence>